<evidence type="ECO:0000259" key="4">
    <source>
        <dbReference type="Pfam" id="PF17853"/>
    </source>
</evidence>
<dbReference type="AlphaFoldDB" id="A0A2S2BSY4"/>
<evidence type="ECO:0000256" key="1">
    <source>
        <dbReference type="ARBA" id="ARBA00006754"/>
    </source>
</evidence>
<accession>A0A2S2BSY4</accession>
<evidence type="ECO:0000259" key="3">
    <source>
        <dbReference type="Pfam" id="PF14361"/>
    </source>
</evidence>
<organism evidence="5 6">
    <name type="scientific">Rhodococcus oxybenzonivorans</name>
    <dbReference type="NCBI Taxonomy" id="1990687"/>
    <lineage>
        <taxon>Bacteria</taxon>
        <taxon>Bacillati</taxon>
        <taxon>Actinomycetota</taxon>
        <taxon>Actinomycetes</taxon>
        <taxon>Mycobacteriales</taxon>
        <taxon>Nocardiaceae</taxon>
        <taxon>Rhodococcus</taxon>
    </lineage>
</organism>
<dbReference type="Pfam" id="PF13556">
    <property type="entry name" value="HTH_30"/>
    <property type="match status" value="1"/>
</dbReference>
<gene>
    <name evidence="5" type="ORF">CBI38_09160</name>
</gene>
<feature type="domain" description="RsbT co-antagonist protein RsbRD N-terminal" evidence="3">
    <location>
        <begin position="24"/>
        <end position="158"/>
    </location>
</feature>
<dbReference type="PANTHER" id="PTHR33744:SF1">
    <property type="entry name" value="DNA-BINDING TRANSCRIPTIONAL ACTIVATOR ADER"/>
    <property type="match status" value="1"/>
</dbReference>
<name>A0A2S2BSY4_9NOCA</name>
<dbReference type="InterPro" id="IPR025736">
    <property type="entry name" value="PucR_C-HTH_dom"/>
</dbReference>
<evidence type="ECO:0000313" key="6">
    <source>
        <dbReference type="Proteomes" id="UP000245711"/>
    </source>
</evidence>
<dbReference type="EMBL" id="CP021354">
    <property type="protein sequence ID" value="AWK71737.1"/>
    <property type="molecule type" value="Genomic_DNA"/>
</dbReference>
<evidence type="ECO:0000313" key="5">
    <source>
        <dbReference type="EMBL" id="AWK71737.1"/>
    </source>
</evidence>
<dbReference type="InterPro" id="IPR051448">
    <property type="entry name" value="CdaR-like_regulators"/>
</dbReference>
<proteinExistence type="inferred from homology"/>
<dbReference type="Gene3D" id="1.10.10.2840">
    <property type="entry name" value="PucR C-terminal helix-turn-helix domain"/>
    <property type="match status" value="1"/>
</dbReference>
<dbReference type="KEGG" id="roz:CBI38_09160"/>
<dbReference type="OrthoDB" id="3196285at2"/>
<evidence type="ECO:0000259" key="2">
    <source>
        <dbReference type="Pfam" id="PF13556"/>
    </source>
</evidence>
<feature type="domain" description="CdaR GGDEF-like" evidence="4">
    <location>
        <begin position="173"/>
        <end position="278"/>
    </location>
</feature>
<dbReference type="InterPro" id="IPR041522">
    <property type="entry name" value="CdaR_GGDEF"/>
</dbReference>
<comment type="similarity">
    <text evidence="1">Belongs to the CdaR family.</text>
</comment>
<protein>
    <submittedName>
        <fullName evidence="5">PucR family transcriptional regulator</fullName>
    </submittedName>
</protein>
<dbReference type="PANTHER" id="PTHR33744">
    <property type="entry name" value="CARBOHYDRATE DIACID REGULATOR"/>
    <property type="match status" value="1"/>
</dbReference>
<dbReference type="Pfam" id="PF14361">
    <property type="entry name" value="RsbRD_N"/>
    <property type="match status" value="1"/>
</dbReference>
<dbReference type="InterPro" id="IPR025751">
    <property type="entry name" value="RsbRD_N_dom"/>
</dbReference>
<dbReference type="RefSeq" id="WP_109328280.1">
    <property type="nucleotide sequence ID" value="NZ_CP021354.1"/>
</dbReference>
<reference evidence="5 6" key="1">
    <citation type="submission" date="2017-05" db="EMBL/GenBank/DDBJ databases">
        <title>Isolation of Rhodococcus sp. S2-17 biodegrading of BP-3.</title>
        <authorList>
            <person name="Lee Y."/>
            <person name="Kim K.H."/>
            <person name="Chun B.H."/>
            <person name="Jung H.S."/>
            <person name="Jeon C.O."/>
        </authorList>
    </citation>
    <scope>NUCLEOTIDE SEQUENCE [LARGE SCALE GENOMIC DNA]</scope>
    <source>
        <strain evidence="5 6">S2-17</strain>
    </source>
</reference>
<dbReference type="InterPro" id="IPR042070">
    <property type="entry name" value="PucR_C-HTH_sf"/>
</dbReference>
<dbReference type="Proteomes" id="UP000245711">
    <property type="component" value="Chromosome"/>
</dbReference>
<sequence>MVASPDIAPSPTDLLGDMLESVNELSQTLTERILSAEHGYIEATLLTPEQLYGACLDNLTAMLGNLAGIAPIRLEAARAAGQLKAEQGVPLAALLHAFRLGGRLIWDELMDRSEGRATNALLEMAAQVWALVDVYSDSAAESYRETADLRAREDAESRGRLVRTLFGEHSANPAGAADALRTFRIPEHSTFVVVSVESAASPCSADLLEAELRGVGVESVWDTEVDGRIGLLWASTADFVEAALTFLGRADARVGVSSTFTRPAGTSAAVEQARVARRCAGLGGSTVTRYESVPVSLLLVSAPEASKLAAGQILGPVLALPPEEQDSLLSTLDAWFACHGSTTAAAAQLHYHRNTVLYRLRRIHSLTGRNFSDPIDAAELYVGLRAHQLLAS</sequence>
<keyword evidence="6" id="KW-1185">Reference proteome</keyword>
<feature type="domain" description="PucR C-terminal helix-turn-helix" evidence="2">
    <location>
        <begin position="328"/>
        <end position="386"/>
    </location>
</feature>
<dbReference type="Pfam" id="PF17853">
    <property type="entry name" value="GGDEF_2"/>
    <property type="match status" value="1"/>
</dbReference>